<sequence>MLMLPLRCAHKSPIFIQYIFLYIYINWCV</sequence>
<accession>A0A0E9QTL2</accession>
<dbReference type="AlphaFoldDB" id="A0A0E9QTL2"/>
<organism evidence="1">
    <name type="scientific">Anguilla anguilla</name>
    <name type="common">European freshwater eel</name>
    <name type="synonym">Muraena anguilla</name>
    <dbReference type="NCBI Taxonomy" id="7936"/>
    <lineage>
        <taxon>Eukaryota</taxon>
        <taxon>Metazoa</taxon>
        <taxon>Chordata</taxon>
        <taxon>Craniata</taxon>
        <taxon>Vertebrata</taxon>
        <taxon>Euteleostomi</taxon>
        <taxon>Actinopterygii</taxon>
        <taxon>Neopterygii</taxon>
        <taxon>Teleostei</taxon>
        <taxon>Anguilliformes</taxon>
        <taxon>Anguillidae</taxon>
        <taxon>Anguilla</taxon>
    </lineage>
</organism>
<reference evidence="1" key="2">
    <citation type="journal article" date="2015" name="Fish Shellfish Immunol.">
        <title>Early steps in the European eel (Anguilla anguilla)-Vibrio vulnificus interaction in the gills: Role of the RtxA13 toxin.</title>
        <authorList>
            <person name="Callol A."/>
            <person name="Pajuelo D."/>
            <person name="Ebbesson L."/>
            <person name="Teles M."/>
            <person name="MacKenzie S."/>
            <person name="Amaro C."/>
        </authorList>
    </citation>
    <scope>NUCLEOTIDE SEQUENCE</scope>
</reference>
<name>A0A0E9QTL2_ANGAN</name>
<reference evidence="1" key="1">
    <citation type="submission" date="2014-11" db="EMBL/GenBank/DDBJ databases">
        <authorList>
            <person name="Amaro Gonzalez C."/>
        </authorList>
    </citation>
    <scope>NUCLEOTIDE SEQUENCE</scope>
</reference>
<evidence type="ECO:0000313" key="1">
    <source>
        <dbReference type="EMBL" id="JAH19757.1"/>
    </source>
</evidence>
<proteinExistence type="predicted"/>
<protein>
    <submittedName>
        <fullName evidence="1">Uncharacterized protein</fullName>
    </submittedName>
</protein>
<dbReference type="EMBL" id="GBXM01088820">
    <property type="protein sequence ID" value="JAH19757.1"/>
    <property type="molecule type" value="Transcribed_RNA"/>
</dbReference>